<feature type="transmembrane region" description="Helical" evidence="1">
    <location>
        <begin position="163"/>
        <end position="180"/>
    </location>
</feature>
<feature type="transmembrane region" description="Helical" evidence="1">
    <location>
        <begin position="111"/>
        <end position="132"/>
    </location>
</feature>
<feature type="transmembrane region" description="Helical" evidence="1">
    <location>
        <begin position="274"/>
        <end position="294"/>
    </location>
</feature>
<dbReference type="EMBL" id="MT631582">
    <property type="protein sequence ID" value="QNO54483.1"/>
    <property type="molecule type" value="Genomic_DNA"/>
</dbReference>
<feature type="transmembrane region" description="Helical" evidence="1">
    <location>
        <begin position="372"/>
        <end position="393"/>
    </location>
</feature>
<reference evidence="2" key="1">
    <citation type="submission" date="2020-06" db="EMBL/GenBank/DDBJ databases">
        <title>Unique genomic features of the anaerobic methanotrophic archaea.</title>
        <authorList>
            <person name="Chadwick G.L."/>
            <person name="Skennerton C.T."/>
            <person name="Laso-Perez R."/>
            <person name="Leu A.O."/>
            <person name="Speth D.R."/>
            <person name="Yu H."/>
            <person name="Morgan-Lang C."/>
            <person name="Hatzenpichler R."/>
            <person name="Goudeau D."/>
            <person name="Malmstrom R."/>
            <person name="Brazelton W.J."/>
            <person name="Woyke T."/>
            <person name="Hallam S.J."/>
            <person name="Tyson G.W."/>
            <person name="Wegener G."/>
            <person name="Boetius A."/>
            <person name="Orphan V."/>
        </authorList>
    </citation>
    <scope>NUCLEOTIDE SEQUENCE</scope>
</reference>
<accession>A0A7G9Z2J9</accession>
<feature type="transmembrane region" description="Helical" evidence="1">
    <location>
        <begin position="192"/>
        <end position="222"/>
    </location>
</feature>
<feature type="transmembrane region" description="Helical" evidence="1">
    <location>
        <begin position="26"/>
        <end position="45"/>
    </location>
</feature>
<feature type="transmembrane region" description="Helical" evidence="1">
    <location>
        <begin position="85"/>
        <end position="104"/>
    </location>
</feature>
<name>A0A7G9Z2J9_9EURY</name>
<sequence length="586" mass="67883">MKNYVMSERIDEKVLPSERDFKKYKYLLLIFAYLIPLILLIKFSFYPSLYSYDSNGHVLVSDYIIANFHFPDIHTWIKLGPSGSGILPLFNCFFSITSISTNISTYYIGKYIFPALSFTLIFIFACLILKSLDKAKLAFPFLILCLFFVFISPKVLQNLACSVRPEILGILLLLAFKYSYIRFIKDGQSKDIIISLIIGITIISTAYLVGLFFALCFLIYGIFFGDKKVCKYKIINEFTIAFALFAFFWGIAIFGGSDIYDELHYIFRGMNKFVLFLVPLFFVVLIKKLVPIGINKFKGVLPGSRFKNLLERYQTVLVLSLFVVLFVGLKMISTTTDLKIFFANNIYWIVFIPLSFLYMLNHIVNGNKDRSISFLSCFLIFSYFFSFVFLLLLYTGIATFYSTDWIIRFIGYPFFEMTVFGMFFVRDVFEQSRLKNLKTYSKLALLLLLLISNIFVTAYYVDKPGDAYPLMVASDPVLSAEKYVIEGVPPEYIAGFPAFPAFIYENFDFKLEMSYHTKSLSYIITNLAESKKPNQDAILFVNIDQIKKYGRVDHELDLIKESELSKIEQKPFLNKIYSNDEIFIYR</sequence>
<evidence type="ECO:0000256" key="1">
    <source>
        <dbReference type="SAM" id="Phobius"/>
    </source>
</evidence>
<feature type="transmembrane region" description="Helical" evidence="1">
    <location>
        <begin position="443"/>
        <end position="461"/>
    </location>
</feature>
<keyword evidence="1" id="KW-0472">Membrane</keyword>
<dbReference type="AlphaFoldDB" id="A0A7G9Z2J9"/>
<feature type="transmembrane region" description="Helical" evidence="1">
    <location>
        <begin position="340"/>
        <end position="360"/>
    </location>
</feature>
<protein>
    <submittedName>
        <fullName evidence="2">Uncharacterized protein</fullName>
    </submittedName>
</protein>
<keyword evidence="1" id="KW-0812">Transmembrane</keyword>
<feature type="transmembrane region" description="Helical" evidence="1">
    <location>
        <begin position="405"/>
        <end position="423"/>
    </location>
</feature>
<feature type="transmembrane region" description="Helical" evidence="1">
    <location>
        <begin position="315"/>
        <end position="334"/>
    </location>
</feature>
<proteinExistence type="predicted"/>
<keyword evidence="1" id="KW-1133">Transmembrane helix</keyword>
<feature type="transmembrane region" description="Helical" evidence="1">
    <location>
        <begin position="234"/>
        <end position="254"/>
    </location>
</feature>
<feature type="transmembrane region" description="Helical" evidence="1">
    <location>
        <begin position="138"/>
        <end position="156"/>
    </location>
</feature>
<gene>
    <name evidence="2" type="ORF">ILIMKHIM_00012</name>
</gene>
<organism evidence="2">
    <name type="scientific">Candidatus Methanophaga sp. ANME-1 ERB7</name>
    <dbReference type="NCBI Taxonomy" id="2759913"/>
    <lineage>
        <taxon>Archaea</taxon>
        <taxon>Methanobacteriati</taxon>
        <taxon>Methanobacteriota</taxon>
        <taxon>Stenosarchaea group</taxon>
        <taxon>Methanomicrobia</taxon>
        <taxon>Candidatus Methanophagales</taxon>
        <taxon>Candidatus Methanophagaceae</taxon>
        <taxon>Candidatus Methanophaga</taxon>
    </lineage>
</organism>
<evidence type="ECO:0000313" key="2">
    <source>
        <dbReference type="EMBL" id="QNO54483.1"/>
    </source>
</evidence>